<protein>
    <submittedName>
        <fullName evidence="1">Uncharacterized protein</fullName>
    </submittedName>
</protein>
<dbReference type="RefSeq" id="WP_168153008.1">
    <property type="nucleotide sequence ID" value="NZ_JAAWVT010000009.1"/>
</dbReference>
<proteinExistence type="predicted"/>
<name>A0ABX1G850_9MICC</name>
<dbReference type="EMBL" id="JAAWVT010000009">
    <property type="protein sequence ID" value="NKG22219.1"/>
    <property type="molecule type" value="Genomic_DNA"/>
</dbReference>
<evidence type="ECO:0000313" key="2">
    <source>
        <dbReference type="Proteomes" id="UP000746595"/>
    </source>
</evidence>
<organism evidence="1 2">
    <name type="scientific">Paeniglutamicibacter terrestris</name>
    <dbReference type="NCBI Taxonomy" id="2723403"/>
    <lineage>
        <taxon>Bacteria</taxon>
        <taxon>Bacillati</taxon>
        <taxon>Actinomycetota</taxon>
        <taxon>Actinomycetes</taxon>
        <taxon>Micrococcales</taxon>
        <taxon>Micrococcaceae</taxon>
        <taxon>Paeniglutamicibacter</taxon>
    </lineage>
</organism>
<gene>
    <name evidence="1" type="ORF">HED64_16090</name>
</gene>
<comment type="caution">
    <text evidence="1">The sequence shown here is derived from an EMBL/GenBank/DDBJ whole genome shotgun (WGS) entry which is preliminary data.</text>
</comment>
<accession>A0ABX1G850</accession>
<sequence length="60" mass="6895">MTEAELNAARDEKERLKQEACAHEHFRKEIYMGQRSGDYECSSCGLVISKSKFEARKANI</sequence>
<keyword evidence="2" id="KW-1185">Reference proteome</keyword>
<evidence type="ECO:0000313" key="1">
    <source>
        <dbReference type="EMBL" id="NKG22219.1"/>
    </source>
</evidence>
<reference evidence="1 2" key="1">
    <citation type="submission" date="2020-04" db="EMBL/GenBank/DDBJ databases">
        <title>Paeniglutamicibacter sp. ANT13_2, a novel actinomycete isolated from sediment in Antarctica.</title>
        <authorList>
            <person name="Sakdapetsiri C."/>
            <person name="Pinyakong O."/>
        </authorList>
    </citation>
    <scope>NUCLEOTIDE SEQUENCE [LARGE SCALE GENOMIC DNA]</scope>
    <source>
        <strain evidence="1 2">ANT13_2</strain>
    </source>
</reference>
<dbReference type="Proteomes" id="UP000746595">
    <property type="component" value="Unassembled WGS sequence"/>
</dbReference>